<gene>
    <name evidence="8" type="primary">cysC</name>
    <name evidence="13" type="ORF">HBF32_15205</name>
</gene>
<dbReference type="InterPro" id="IPR050512">
    <property type="entry name" value="Sulf_AdTrans/APS_kinase"/>
</dbReference>
<accession>A0A7X5QWT4</accession>
<dbReference type="HAMAP" id="MF_00065">
    <property type="entry name" value="Adenylyl_sulf_kinase"/>
    <property type="match status" value="1"/>
</dbReference>
<dbReference type="GO" id="GO:0004781">
    <property type="term" value="F:sulfate adenylyltransferase (ATP) activity"/>
    <property type="evidence" value="ECO:0007669"/>
    <property type="project" value="UniProtKB-EC"/>
</dbReference>
<dbReference type="NCBIfam" id="NF004040">
    <property type="entry name" value="PRK05537.1"/>
    <property type="match status" value="1"/>
</dbReference>
<feature type="binding site" evidence="8">
    <location>
        <begin position="415"/>
        <end position="422"/>
    </location>
    <ligand>
        <name>ATP</name>
        <dbReference type="ChEBI" id="CHEBI:30616"/>
    </ligand>
</feature>
<dbReference type="InterPro" id="IPR015947">
    <property type="entry name" value="PUA-like_sf"/>
</dbReference>
<comment type="pathway">
    <text evidence="2 8">Sulfur metabolism; hydrogen sulfide biosynthesis; sulfite from sulfate: step 2/3.</text>
</comment>
<dbReference type="Pfam" id="PF14306">
    <property type="entry name" value="PUA_2"/>
    <property type="match status" value="1"/>
</dbReference>
<dbReference type="NCBIfam" id="TIGR00455">
    <property type="entry name" value="apsK"/>
    <property type="match status" value="1"/>
</dbReference>
<dbReference type="InterPro" id="IPR002650">
    <property type="entry name" value="Sulphate_adenylyltransferase"/>
</dbReference>
<feature type="domain" description="ATP-sulfurylase PUA-like" evidence="12">
    <location>
        <begin position="20"/>
        <end position="176"/>
    </location>
</feature>
<dbReference type="SUPFAM" id="SSF52540">
    <property type="entry name" value="P-loop containing nucleoside triphosphate hydrolases"/>
    <property type="match status" value="1"/>
</dbReference>
<dbReference type="InterPro" id="IPR014729">
    <property type="entry name" value="Rossmann-like_a/b/a_fold"/>
</dbReference>
<evidence type="ECO:0000256" key="1">
    <source>
        <dbReference type="ARBA" id="ARBA00001823"/>
    </source>
</evidence>
<evidence type="ECO:0000256" key="7">
    <source>
        <dbReference type="ARBA" id="ARBA00049370"/>
    </source>
</evidence>
<evidence type="ECO:0000256" key="5">
    <source>
        <dbReference type="ARBA" id="ARBA00022741"/>
    </source>
</evidence>
<comment type="function">
    <text evidence="8">Catalyzes the synthesis of activated sulfate.</text>
</comment>
<comment type="catalytic activity">
    <reaction evidence="1 8">
        <text>adenosine 5'-phosphosulfate + ATP = 3'-phosphoadenylyl sulfate + ADP + H(+)</text>
        <dbReference type="Rhea" id="RHEA:24152"/>
        <dbReference type="ChEBI" id="CHEBI:15378"/>
        <dbReference type="ChEBI" id="CHEBI:30616"/>
        <dbReference type="ChEBI" id="CHEBI:58243"/>
        <dbReference type="ChEBI" id="CHEBI:58339"/>
        <dbReference type="ChEBI" id="CHEBI:456216"/>
        <dbReference type="EC" id="2.7.1.25"/>
    </reaction>
</comment>
<evidence type="ECO:0000259" key="11">
    <source>
        <dbReference type="Pfam" id="PF01747"/>
    </source>
</evidence>
<evidence type="ECO:0000256" key="9">
    <source>
        <dbReference type="SAM" id="MobiDB-lite"/>
    </source>
</evidence>
<dbReference type="PANTHER" id="PTHR42700">
    <property type="entry name" value="SULFATE ADENYLYLTRANSFERASE"/>
    <property type="match status" value="1"/>
</dbReference>
<dbReference type="GO" id="GO:0005737">
    <property type="term" value="C:cytoplasm"/>
    <property type="evidence" value="ECO:0007669"/>
    <property type="project" value="TreeGrafter"/>
</dbReference>
<dbReference type="EMBL" id="JAAQTL010000002">
    <property type="protein sequence ID" value="NID16821.1"/>
    <property type="molecule type" value="Genomic_DNA"/>
</dbReference>
<dbReference type="Pfam" id="PF01583">
    <property type="entry name" value="APS_kinase"/>
    <property type="match status" value="1"/>
</dbReference>
<evidence type="ECO:0000313" key="13">
    <source>
        <dbReference type="EMBL" id="NID16821.1"/>
    </source>
</evidence>
<dbReference type="UniPathway" id="UPA00140">
    <property type="reaction ID" value="UER00205"/>
</dbReference>
<keyword evidence="3 8" id="KW-0808">Transferase</keyword>
<protein>
    <recommendedName>
        <fullName evidence="8">Adenylyl-sulfate kinase</fullName>
        <ecNumber evidence="8">2.7.1.25</ecNumber>
    </recommendedName>
    <alternativeName>
        <fullName evidence="8">APS kinase</fullName>
    </alternativeName>
    <alternativeName>
        <fullName evidence="8">ATP adenosine-5'-phosphosulfate 3'-phosphotransferase</fullName>
    </alternativeName>
    <alternativeName>
        <fullName evidence="8">Adenosine-5'-phosphosulfate kinase</fullName>
    </alternativeName>
</protein>
<evidence type="ECO:0000256" key="3">
    <source>
        <dbReference type="ARBA" id="ARBA00022679"/>
    </source>
</evidence>
<dbReference type="GO" id="GO:0070814">
    <property type="term" value="P:hydrogen sulfide biosynthetic process"/>
    <property type="evidence" value="ECO:0007669"/>
    <property type="project" value="UniProtKB-UniRule"/>
</dbReference>
<feature type="compositionally biased region" description="Basic and acidic residues" evidence="9">
    <location>
        <begin position="1"/>
        <end position="15"/>
    </location>
</feature>
<dbReference type="NCBIfam" id="TIGR00339">
    <property type="entry name" value="sopT"/>
    <property type="match status" value="1"/>
</dbReference>
<sequence>MGGSEEQRQPGDHRLTTPVEPHGGVLKELYLPEAEALEARRASGTLPGVLLDHRHLCDLELLLDGAFSPLEGFMGEADYDAVLDGLRLEDGTLWPMPIVLDVSEDAAASLSVGQDVVLRDVQGTALAVLTLSDIFRPDKVREAFQVYGTLDRHHPGVADLLRRGEVYLGGRLRGLQRPAHHDFTDLRASPREMRAWFAGRGWERIVAFQTRNPLHRAHGELVRRAMEAVGGRLLLHPVVGRTRDGDIDMYTRVRCYRALLAHYPPEAVKLSVLPLAMRMAGPREALWHAIIRKNFGANFFIVGRDHSGPGKDASGRPFYQPLAAQALVQAHAEELGIAVVPFAPMVYSPGRQAYVSTDELHAGEAVSDVSGTELRRHLREGSTLPEWFTYPEVEAILRQRFPRPENRGCAIFFTGLSGAGKSTIAQALMAVILENTARQVSMLDGDEVRKTLSAGLGFSRADRSANILRIAYVASEVVRHGGIAICAPIAPYAEDRAAARALVEAHGDFIEVHVSTALDVCEARDSKGLYAQARAGVLKHFTGISDPYEVPEAPDLRLDGAEQRPASLAARIVDVLRERQLIA</sequence>
<evidence type="ECO:0000256" key="4">
    <source>
        <dbReference type="ARBA" id="ARBA00022695"/>
    </source>
</evidence>
<dbReference type="SUPFAM" id="SSF88697">
    <property type="entry name" value="PUA domain-like"/>
    <property type="match status" value="1"/>
</dbReference>
<dbReference type="Proteomes" id="UP000518878">
    <property type="component" value="Unassembled WGS sequence"/>
</dbReference>
<dbReference type="GO" id="GO:0005524">
    <property type="term" value="F:ATP binding"/>
    <property type="evidence" value="ECO:0007669"/>
    <property type="project" value="UniProtKB-UniRule"/>
</dbReference>
<comment type="caution">
    <text evidence="13">The sequence shown here is derived from an EMBL/GenBank/DDBJ whole genome shotgun (WGS) entry which is preliminary data.</text>
</comment>
<dbReference type="CDD" id="cd02027">
    <property type="entry name" value="APSK"/>
    <property type="match status" value="1"/>
</dbReference>
<evidence type="ECO:0000259" key="10">
    <source>
        <dbReference type="Pfam" id="PF01583"/>
    </source>
</evidence>
<keyword evidence="6 8" id="KW-0067">ATP-binding</keyword>
<evidence type="ECO:0000256" key="2">
    <source>
        <dbReference type="ARBA" id="ARBA00004806"/>
    </source>
</evidence>
<dbReference type="GO" id="GO:0019379">
    <property type="term" value="P:sulfate assimilation, phosphoadenylyl sulfate reduction by phosphoadenylyl-sulfate reductase (thioredoxin)"/>
    <property type="evidence" value="ECO:0007669"/>
    <property type="project" value="TreeGrafter"/>
</dbReference>
<dbReference type="CDD" id="cd00517">
    <property type="entry name" value="ATPS"/>
    <property type="match status" value="1"/>
</dbReference>
<organism evidence="13 14">
    <name type="scientific">Luteibacter yeojuensis</name>
    <dbReference type="NCBI Taxonomy" id="345309"/>
    <lineage>
        <taxon>Bacteria</taxon>
        <taxon>Pseudomonadati</taxon>
        <taxon>Pseudomonadota</taxon>
        <taxon>Gammaproteobacteria</taxon>
        <taxon>Lysobacterales</taxon>
        <taxon>Rhodanobacteraceae</taxon>
        <taxon>Luteibacter</taxon>
    </lineage>
</organism>
<keyword evidence="4 13" id="KW-0548">Nucleotidyltransferase</keyword>
<dbReference type="GO" id="GO:0004020">
    <property type="term" value="F:adenylylsulfate kinase activity"/>
    <property type="evidence" value="ECO:0007669"/>
    <property type="project" value="UniProtKB-UniRule"/>
</dbReference>
<dbReference type="InterPro" id="IPR024951">
    <property type="entry name" value="Sulfurylase_cat_dom"/>
</dbReference>
<dbReference type="NCBIfam" id="NF003013">
    <property type="entry name" value="PRK03846.1"/>
    <property type="match status" value="1"/>
</dbReference>
<dbReference type="FunFam" id="3.40.50.300:FF:000802">
    <property type="entry name" value="Sulfate adenylyltransferase"/>
    <property type="match status" value="1"/>
</dbReference>
<evidence type="ECO:0000256" key="8">
    <source>
        <dbReference type="HAMAP-Rule" id="MF_00065"/>
    </source>
</evidence>
<dbReference type="Gene3D" id="3.40.50.620">
    <property type="entry name" value="HUPs"/>
    <property type="match status" value="1"/>
</dbReference>
<feature type="domain" description="Sulphate adenylyltransferase catalytic" evidence="11">
    <location>
        <begin position="185"/>
        <end position="399"/>
    </location>
</feature>
<comment type="catalytic activity">
    <reaction evidence="7">
        <text>sulfate + ATP + H(+) = adenosine 5'-phosphosulfate + diphosphate</text>
        <dbReference type="Rhea" id="RHEA:18133"/>
        <dbReference type="ChEBI" id="CHEBI:15378"/>
        <dbReference type="ChEBI" id="CHEBI:16189"/>
        <dbReference type="ChEBI" id="CHEBI:30616"/>
        <dbReference type="ChEBI" id="CHEBI:33019"/>
        <dbReference type="ChEBI" id="CHEBI:58243"/>
        <dbReference type="EC" id="2.7.7.4"/>
    </reaction>
</comment>
<dbReference type="Pfam" id="PF01747">
    <property type="entry name" value="ATP-sulfurylase"/>
    <property type="match status" value="1"/>
</dbReference>
<evidence type="ECO:0000256" key="6">
    <source>
        <dbReference type="ARBA" id="ARBA00022840"/>
    </source>
</evidence>
<keyword evidence="8" id="KW-0597">Phosphoprotein</keyword>
<evidence type="ECO:0000259" key="12">
    <source>
        <dbReference type="Pfam" id="PF14306"/>
    </source>
</evidence>
<dbReference type="SUPFAM" id="SSF52374">
    <property type="entry name" value="Nucleotidylyl transferase"/>
    <property type="match status" value="1"/>
</dbReference>
<keyword evidence="8 13" id="KW-0418">Kinase</keyword>
<feature type="domain" description="APS kinase" evidence="10">
    <location>
        <begin position="407"/>
        <end position="559"/>
    </location>
</feature>
<proteinExistence type="inferred from homology"/>
<reference evidence="13 14" key="1">
    <citation type="journal article" date="2006" name="Int. J. Syst. Evol. Microbiol.">
        <title>Dyella yeojuensis sp. nov., isolated from greenhouse soil in Korea.</title>
        <authorList>
            <person name="Kim B.Y."/>
            <person name="Weon H.Y."/>
            <person name="Lee K.H."/>
            <person name="Seok S.J."/>
            <person name="Kwon S.W."/>
            <person name="Go S.J."/>
            <person name="Stackebrandt E."/>
        </authorList>
    </citation>
    <scope>NUCLEOTIDE SEQUENCE [LARGE SCALE GENOMIC DNA]</scope>
    <source>
        <strain evidence="13 14">DSM 17673</strain>
    </source>
</reference>
<dbReference type="InterPro" id="IPR059117">
    <property type="entry name" value="APS_kinase_dom"/>
</dbReference>
<dbReference type="InterPro" id="IPR002891">
    <property type="entry name" value="APS"/>
</dbReference>
<keyword evidence="5 8" id="KW-0547">Nucleotide-binding</keyword>
<evidence type="ECO:0000313" key="14">
    <source>
        <dbReference type="Proteomes" id="UP000518878"/>
    </source>
</evidence>
<dbReference type="AlphaFoldDB" id="A0A7X5QWT4"/>
<dbReference type="PANTHER" id="PTHR42700:SF1">
    <property type="entry name" value="SULFATE ADENYLYLTRANSFERASE"/>
    <property type="match status" value="1"/>
</dbReference>
<dbReference type="GO" id="GO:0010134">
    <property type="term" value="P:sulfate assimilation via adenylyl sulfate reduction"/>
    <property type="evidence" value="ECO:0007669"/>
    <property type="project" value="TreeGrafter"/>
</dbReference>
<comment type="caution">
    <text evidence="8">Lacks conserved residue(s) required for the propagation of feature annotation.</text>
</comment>
<feature type="region of interest" description="Disordered" evidence="9">
    <location>
        <begin position="1"/>
        <end position="20"/>
    </location>
</feature>
<dbReference type="Gene3D" id="3.40.50.300">
    <property type="entry name" value="P-loop containing nucleotide triphosphate hydrolases"/>
    <property type="match status" value="1"/>
</dbReference>
<name>A0A7X5QWT4_9GAMM</name>
<dbReference type="EC" id="2.7.1.25" evidence="8"/>
<dbReference type="Gene3D" id="3.10.400.10">
    <property type="entry name" value="Sulfate adenylyltransferase"/>
    <property type="match status" value="1"/>
</dbReference>
<comment type="similarity">
    <text evidence="8">Belongs to the APS kinase family.</text>
</comment>
<dbReference type="InterPro" id="IPR025980">
    <property type="entry name" value="ATP-Sase_PUA-like_dom"/>
</dbReference>
<dbReference type="InterPro" id="IPR027417">
    <property type="entry name" value="P-loop_NTPase"/>
</dbReference>
<keyword evidence="14" id="KW-1185">Reference proteome</keyword>